<name>A0ABX1MFA6_9CYAN</name>
<proteinExistence type="predicted"/>
<protein>
    <submittedName>
        <fullName evidence="1">Uncharacterized protein</fullName>
    </submittedName>
</protein>
<comment type="caution">
    <text evidence="1">The sequence shown here is derived from an EMBL/GenBank/DDBJ whole genome shotgun (WGS) entry which is preliminary data.</text>
</comment>
<organism evidence="1 2">
    <name type="scientific">Brasilonema octagenarum UFV-OR1</name>
    <dbReference type="NCBI Taxonomy" id="417115"/>
    <lineage>
        <taxon>Bacteria</taxon>
        <taxon>Bacillati</taxon>
        <taxon>Cyanobacteriota</taxon>
        <taxon>Cyanophyceae</taxon>
        <taxon>Nostocales</taxon>
        <taxon>Scytonemataceae</taxon>
        <taxon>Brasilonema</taxon>
        <taxon>Octagenarum group</taxon>
    </lineage>
</organism>
<reference evidence="1 2" key="1">
    <citation type="submission" date="2018-06" db="EMBL/GenBank/DDBJ databases">
        <title>Comparative genomics of Brasilonema spp. strains.</title>
        <authorList>
            <person name="Alvarenga D.O."/>
            <person name="Fiore M.F."/>
            <person name="Varani A.M."/>
        </authorList>
    </citation>
    <scope>NUCLEOTIDE SEQUENCE [LARGE SCALE GENOMIC DNA]</scope>
    <source>
        <strain evidence="1 2">UFV-OR1</strain>
    </source>
</reference>
<dbReference type="EMBL" id="QMEC01000248">
    <property type="protein sequence ID" value="NMF67265.1"/>
    <property type="molecule type" value="Genomic_DNA"/>
</dbReference>
<evidence type="ECO:0000313" key="2">
    <source>
        <dbReference type="Proteomes" id="UP000762253"/>
    </source>
</evidence>
<accession>A0ABX1MFA6</accession>
<keyword evidence="2" id="KW-1185">Reference proteome</keyword>
<gene>
    <name evidence="1" type="ORF">DP115_32825</name>
</gene>
<evidence type="ECO:0000313" key="1">
    <source>
        <dbReference type="EMBL" id="NMF67265.1"/>
    </source>
</evidence>
<sequence length="108" mass="11976">MPGGQFGELPSPARVRARVRERFARARVRRTGAQGNKAPLCWGKRAHFVIAPKGRQSEEHGRAGAWVVGALAAVIRRVNEPRIPSHLSRAGECQVILPKRFKYKASVK</sequence>
<dbReference type="Proteomes" id="UP000762253">
    <property type="component" value="Unassembled WGS sequence"/>
</dbReference>